<sequence>MRAGDQGAEDLWAFERELATLPIDRLDVARPRLFELGLAPRYFARMRREAPVHHCADGAYGSYWSITRHHDVERVELDTGTFSSDHYNGGITITSRPDDPQFLPAFIAMDPPRHTEQRRVIAPAFSPQRLGEMGTQIRRWSREILDGLPIDEAFDWVDRVSIELTARTLASLLGYPVERSRDLIRWSDAMVALPGTPAFPTLEDKLSVMKECFATFETIWRERLKAPTGNDLVSMLAGRPETREMSREEFYGNILLLIVGGNDTTRSSISGSVVAFDRFPAELKKLRAEPGLVAALTPEVLRWQTPLAHMRRTAMRDVSIGGRHIAKGDKVVLWYLSANRDETVFHQADDFMIDRPNSRRHLSLGIGIHRCIGARLADVQVRTLWEEILKRFPRIEVLRPPARSFSTFTHGYSELQVRIPARLA</sequence>
<comment type="similarity">
    <text evidence="1">Belongs to the cytochrome P450 family.</text>
</comment>
<dbReference type="PRINTS" id="PR00359">
    <property type="entry name" value="BP450"/>
</dbReference>
<dbReference type="PANTHER" id="PTHR46696:SF1">
    <property type="entry name" value="CYTOCHROME P450 YJIB-RELATED"/>
    <property type="match status" value="1"/>
</dbReference>
<dbReference type="Proteomes" id="UP001427805">
    <property type="component" value="Unassembled WGS sequence"/>
</dbReference>
<reference evidence="2 3" key="1">
    <citation type="submission" date="2024-05" db="EMBL/GenBank/DDBJ databases">
        <title>Sphingomonas sp. HF-S3 16S ribosomal RNA gene Genome sequencing and assembly.</title>
        <authorList>
            <person name="Lee H."/>
        </authorList>
    </citation>
    <scope>NUCLEOTIDE SEQUENCE [LARGE SCALE GENOMIC DNA]</scope>
    <source>
        <strain evidence="2 3">HF-S3</strain>
    </source>
</reference>
<name>A0ABV0B877_9SPHN</name>
<dbReference type="Gene3D" id="1.10.630.10">
    <property type="entry name" value="Cytochrome P450"/>
    <property type="match status" value="1"/>
</dbReference>
<organism evidence="2 3">
    <name type="scientific">Sphingomonas rustica</name>
    <dbReference type="NCBI Taxonomy" id="3103142"/>
    <lineage>
        <taxon>Bacteria</taxon>
        <taxon>Pseudomonadati</taxon>
        <taxon>Pseudomonadota</taxon>
        <taxon>Alphaproteobacteria</taxon>
        <taxon>Sphingomonadales</taxon>
        <taxon>Sphingomonadaceae</taxon>
        <taxon>Sphingomonas</taxon>
    </lineage>
</organism>
<dbReference type="InterPro" id="IPR036396">
    <property type="entry name" value="Cyt_P450_sf"/>
</dbReference>
<dbReference type="EMBL" id="JBDIZK010000004">
    <property type="protein sequence ID" value="MEN3747375.1"/>
    <property type="molecule type" value="Genomic_DNA"/>
</dbReference>
<dbReference type="CDD" id="cd11033">
    <property type="entry name" value="CYP142-like"/>
    <property type="match status" value="1"/>
</dbReference>
<evidence type="ECO:0000313" key="2">
    <source>
        <dbReference type="EMBL" id="MEN3747375.1"/>
    </source>
</evidence>
<dbReference type="SUPFAM" id="SSF48264">
    <property type="entry name" value="Cytochrome P450"/>
    <property type="match status" value="1"/>
</dbReference>
<dbReference type="Pfam" id="PF00067">
    <property type="entry name" value="p450"/>
    <property type="match status" value="1"/>
</dbReference>
<dbReference type="PANTHER" id="PTHR46696">
    <property type="entry name" value="P450, PUTATIVE (EUROFUNG)-RELATED"/>
    <property type="match status" value="1"/>
</dbReference>
<protein>
    <submittedName>
        <fullName evidence="2">Cytochrome P450</fullName>
    </submittedName>
</protein>
<comment type="caution">
    <text evidence="2">The sequence shown here is derived from an EMBL/GenBank/DDBJ whole genome shotgun (WGS) entry which is preliminary data.</text>
</comment>
<gene>
    <name evidence="2" type="ORF">TPR58_09355</name>
</gene>
<evidence type="ECO:0000313" key="3">
    <source>
        <dbReference type="Proteomes" id="UP001427805"/>
    </source>
</evidence>
<dbReference type="InterPro" id="IPR001128">
    <property type="entry name" value="Cyt_P450"/>
</dbReference>
<keyword evidence="3" id="KW-1185">Reference proteome</keyword>
<evidence type="ECO:0000256" key="1">
    <source>
        <dbReference type="ARBA" id="ARBA00010617"/>
    </source>
</evidence>
<proteinExistence type="inferred from homology"/>
<dbReference type="RefSeq" id="WP_346246364.1">
    <property type="nucleotide sequence ID" value="NZ_JBDIZK010000004.1"/>
</dbReference>
<dbReference type="InterPro" id="IPR002397">
    <property type="entry name" value="Cyt_P450_B"/>
</dbReference>
<accession>A0ABV0B877</accession>